<evidence type="ECO:0008006" key="3">
    <source>
        <dbReference type="Google" id="ProtNLM"/>
    </source>
</evidence>
<dbReference type="Proteomes" id="UP000003340">
    <property type="component" value="Unassembled WGS sequence"/>
</dbReference>
<gene>
    <name evidence="1" type="ORF">CLOSTMETH_03769</name>
</gene>
<dbReference type="SUPFAM" id="SSF52218">
    <property type="entry name" value="Flavoproteins"/>
    <property type="match status" value="1"/>
</dbReference>
<dbReference type="EMBL" id="ACEC01000130">
    <property type="protein sequence ID" value="EEG28585.1"/>
    <property type="molecule type" value="Genomic_DNA"/>
</dbReference>
<dbReference type="Gene3D" id="3.40.50.360">
    <property type="match status" value="1"/>
</dbReference>
<dbReference type="InterPro" id="IPR029039">
    <property type="entry name" value="Flavoprotein-like_sf"/>
</dbReference>
<sequence length="211" mass="23631">MKVALINGSPKAANSASGYFADEFYKLLPESAQVSLFSANQLEQADVSLAPLFACDRWVFFFPLYVDAVPAHLLQLLTRIESESMNRETGAISVYAVVNCGFYEAQQNRNALDIMQHFCDHCGLFWNYGIGIGAGGFVGNSPEVPLQSPLKKPVFLSLKELAASLEEGEQPQANRFTGPRIPRFLYRTFGDFGWKQDAKHNHLKTKELYKR</sequence>
<dbReference type="eggNOG" id="COG0431">
    <property type="taxonomic scope" value="Bacteria"/>
</dbReference>
<proteinExistence type="predicted"/>
<protein>
    <recommendedName>
        <fullName evidence="3">NADPH-dependent FMN reductase-like domain-containing protein</fullName>
    </recommendedName>
</protein>
<dbReference type="AlphaFoldDB" id="C0EIS4"/>
<organism evidence="1 2">
    <name type="scientific">[Clostridium] methylpentosum DSM 5476</name>
    <dbReference type="NCBI Taxonomy" id="537013"/>
    <lineage>
        <taxon>Bacteria</taxon>
        <taxon>Bacillati</taxon>
        <taxon>Bacillota</taxon>
        <taxon>Clostridia</taxon>
        <taxon>Eubacteriales</taxon>
        <taxon>Oscillospiraceae</taxon>
        <taxon>Oscillospiraceae incertae sedis</taxon>
    </lineage>
</organism>
<reference evidence="1 2" key="1">
    <citation type="submission" date="2009-01" db="EMBL/GenBank/DDBJ databases">
        <authorList>
            <person name="Fulton L."/>
            <person name="Clifton S."/>
            <person name="Fulton B."/>
            <person name="Xu J."/>
            <person name="Minx P."/>
            <person name="Pepin K.H."/>
            <person name="Johnson M."/>
            <person name="Bhonagiri V."/>
            <person name="Nash W.E."/>
            <person name="Mardis E.R."/>
            <person name="Wilson R.K."/>
        </authorList>
    </citation>
    <scope>NUCLEOTIDE SEQUENCE [LARGE SCALE GENOMIC DNA]</scope>
    <source>
        <strain evidence="1 2">DSM 5476</strain>
    </source>
</reference>
<keyword evidence="2" id="KW-1185">Reference proteome</keyword>
<dbReference type="STRING" id="537013.CLOSTMETH_03769"/>
<comment type="caution">
    <text evidence="1">The sequence shown here is derived from an EMBL/GenBank/DDBJ whole genome shotgun (WGS) entry which is preliminary data.</text>
</comment>
<evidence type="ECO:0000313" key="1">
    <source>
        <dbReference type="EMBL" id="EEG28585.1"/>
    </source>
</evidence>
<dbReference type="HOGENOM" id="CLU_111116_0_0_9"/>
<reference evidence="1 2" key="2">
    <citation type="submission" date="2009-02" db="EMBL/GenBank/DDBJ databases">
        <title>Draft genome sequence of Clostridium methylpentosum (DSM 5476).</title>
        <authorList>
            <person name="Sudarsanam P."/>
            <person name="Ley R."/>
            <person name="Guruge J."/>
            <person name="Turnbaugh P.J."/>
            <person name="Mahowald M."/>
            <person name="Liep D."/>
            <person name="Gordon J."/>
        </authorList>
    </citation>
    <scope>NUCLEOTIDE SEQUENCE [LARGE SCALE GENOMIC DNA]</scope>
    <source>
        <strain evidence="1 2">DSM 5476</strain>
    </source>
</reference>
<evidence type="ECO:0000313" key="2">
    <source>
        <dbReference type="Proteomes" id="UP000003340"/>
    </source>
</evidence>
<name>C0EIS4_9FIRM</name>
<accession>C0EIS4</accession>